<comment type="catalytic activity">
    <reaction evidence="1 5 6">
        <text>[protein]-peptidylproline (omega=180) = [protein]-peptidylproline (omega=0)</text>
        <dbReference type="Rhea" id="RHEA:16237"/>
        <dbReference type="Rhea" id="RHEA-COMP:10747"/>
        <dbReference type="Rhea" id="RHEA-COMP:10748"/>
        <dbReference type="ChEBI" id="CHEBI:83833"/>
        <dbReference type="ChEBI" id="CHEBI:83834"/>
        <dbReference type="EC" id="5.2.1.8"/>
    </reaction>
</comment>
<organism evidence="10 11">
    <name type="scientific">Iodidimonas nitroreducens</name>
    <dbReference type="NCBI Taxonomy" id="1236968"/>
    <lineage>
        <taxon>Bacteria</taxon>
        <taxon>Pseudomonadati</taxon>
        <taxon>Pseudomonadota</taxon>
        <taxon>Alphaproteobacteria</taxon>
        <taxon>Iodidimonadales</taxon>
        <taxon>Iodidimonadaceae</taxon>
        <taxon>Iodidimonas</taxon>
    </lineage>
</organism>
<dbReference type="PROSITE" id="PS51257">
    <property type="entry name" value="PROKAR_LIPOPROTEIN"/>
    <property type="match status" value="1"/>
</dbReference>
<feature type="region of interest" description="Disordered" evidence="7">
    <location>
        <begin position="28"/>
        <end position="51"/>
    </location>
</feature>
<evidence type="ECO:0000256" key="1">
    <source>
        <dbReference type="ARBA" id="ARBA00000971"/>
    </source>
</evidence>
<evidence type="ECO:0000259" key="9">
    <source>
        <dbReference type="PROSITE" id="PS50059"/>
    </source>
</evidence>
<dbReference type="RefSeq" id="WP_081837115.1">
    <property type="nucleotide sequence ID" value="NZ_BKCN01000008.1"/>
</dbReference>
<name>A0A5A7NAP3_9PROT</name>
<dbReference type="Proteomes" id="UP000324996">
    <property type="component" value="Unassembled WGS sequence"/>
</dbReference>
<sequence length="195" mass="20927">MTGLSRRHMLPGLALLAVFSLAACGQGDEESTQNVNEQTTDAAETDMTGDQTAPSLETLQKTMAEWRQSQIAFLEDYAKGEAVSQSPSGVLYKVLEDGDGPSPVSGDIVTVHYEGKLIDGSVFDSSYQRGAPATFPSDRLIRGWVEILPMMDVGDKWEIAIPSDLAYGASGAGERIPPNSTLVFTLELLDVKDKG</sequence>
<comment type="caution">
    <text evidence="10">The sequence shown here is derived from an EMBL/GenBank/DDBJ whole genome shotgun (WGS) entry which is preliminary data.</text>
</comment>
<dbReference type="EC" id="5.2.1.8" evidence="6"/>
<keyword evidence="4 5" id="KW-0413">Isomerase</keyword>
<dbReference type="AlphaFoldDB" id="A0A5A7NAP3"/>
<dbReference type="Pfam" id="PF00254">
    <property type="entry name" value="FKBP_C"/>
    <property type="match status" value="1"/>
</dbReference>
<evidence type="ECO:0000256" key="8">
    <source>
        <dbReference type="SAM" id="SignalP"/>
    </source>
</evidence>
<reference evidence="10 11" key="1">
    <citation type="submission" date="2019-09" db="EMBL/GenBank/DDBJ databases">
        <title>NBRP : Genome information of microbial organism related human and environment.</title>
        <authorList>
            <person name="Hattori M."/>
            <person name="Oshima K."/>
            <person name="Inaba H."/>
            <person name="Suda W."/>
            <person name="Sakamoto M."/>
            <person name="Iino T."/>
            <person name="Kitahara M."/>
            <person name="Oshida Y."/>
            <person name="Iida T."/>
            <person name="Kudo T."/>
            <person name="Itoh T."/>
            <person name="Ohkuma M."/>
        </authorList>
    </citation>
    <scope>NUCLEOTIDE SEQUENCE [LARGE SCALE GENOMIC DNA]</scope>
    <source>
        <strain evidence="10 11">Q-1</strain>
    </source>
</reference>
<evidence type="ECO:0000256" key="4">
    <source>
        <dbReference type="ARBA" id="ARBA00023235"/>
    </source>
</evidence>
<comment type="similarity">
    <text evidence="2 6">Belongs to the FKBP-type PPIase family.</text>
</comment>
<protein>
    <recommendedName>
        <fullName evidence="6">Peptidyl-prolyl cis-trans isomerase</fullName>
        <ecNumber evidence="6">5.2.1.8</ecNumber>
    </recommendedName>
</protein>
<evidence type="ECO:0000313" key="11">
    <source>
        <dbReference type="Proteomes" id="UP000324996"/>
    </source>
</evidence>
<gene>
    <name evidence="10" type="ORF">JCM17846_17910</name>
</gene>
<dbReference type="PANTHER" id="PTHR43811">
    <property type="entry name" value="FKBP-TYPE PEPTIDYL-PROLYL CIS-TRANS ISOMERASE FKPA"/>
    <property type="match status" value="1"/>
</dbReference>
<dbReference type="Gene3D" id="3.10.50.40">
    <property type="match status" value="1"/>
</dbReference>
<keyword evidence="3 5" id="KW-0697">Rotamase</keyword>
<keyword evidence="8" id="KW-0732">Signal</keyword>
<feature type="domain" description="PPIase FKBP-type" evidence="9">
    <location>
        <begin position="106"/>
        <end position="192"/>
    </location>
</feature>
<accession>A0A5A7NAP3</accession>
<evidence type="ECO:0000256" key="7">
    <source>
        <dbReference type="SAM" id="MobiDB-lite"/>
    </source>
</evidence>
<dbReference type="PANTHER" id="PTHR43811:SF19">
    <property type="entry name" value="39 KDA FK506-BINDING NUCLEAR PROTEIN"/>
    <property type="match status" value="1"/>
</dbReference>
<dbReference type="InterPro" id="IPR046357">
    <property type="entry name" value="PPIase_dom_sf"/>
</dbReference>
<feature type="compositionally biased region" description="Polar residues" evidence="7">
    <location>
        <begin position="32"/>
        <end position="51"/>
    </location>
</feature>
<evidence type="ECO:0000256" key="3">
    <source>
        <dbReference type="ARBA" id="ARBA00023110"/>
    </source>
</evidence>
<evidence type="ECO:0000256" key="5">
    <source>
        <dbReference type="PROSITE-ProRule" id="PRU00277"/>
    </source>
</evidence>
<feature type="signal peptide" evidence="8">
    <location>
        <begin position="1"/>
        <end position="22"/>
    </location>
</feature>
<dbReference type="GO" id="GO:0003755">
    <property type="term" value="F:peptidyl-prolyl cis-trans isomerase activity"/>
    <property type="evidence" value="ECO:0007669"/>
    <property type="project" value="UniProtKB-UniRule"/>
</dbReference>
<feature type="chain" id="PRO_5022916981" description="Peptidyl-prolyl cis-trans isomerase" evidence="8">
    <location>
        <begin position="23"/>
        <end position="195"/>
    </location>
</feature>
<evidence type="ECO:0000256" key="6">
    <source>
        <dbReference type="RuleBase" id="RU003915"/>
    </source>
</evidence>
<dbReference type="SUPFAM" id="SSF54534">
    <property type="entry name" value="FKBP-like"/>
    <property type="match status" value="1"/>
</dbReference>
<evidence type="ECO:0000313" key="10">
    <source>
        <dbReference type="EMBL" id="GER04109.1"/>
    </source>
</evidence>
<dbReference type="EMBL" id="BKCN01000008">
    <property type="protein sequence ID" value="GER04109.1"/>
    <property type="molecule type" value="Genomic_DNA"/>
</dbReference>
<dbReference type="PROSITE" id="PS50059">
    <property type="entry name" value="FKBP_PPIASE"/>
    <property type="match status" value="1"/>
</dbReference>
<keyword evidence="11" id="KW-1185">Reference proteome</keyword>
<dbReference type="InterPro" id="IPR001179">
    <property type="entry name" value="PPIase_FKBP_dom"/>
</dbReference>
<evidence type="ECO:0000256" key="2">
    <source>
        <dbReference type="ARBA" id="ARBA00006577"/>
    </source>
</evidence>
<proteinExistence type="inferred from homology"/>